<sequence>MSGCKMFEEIKDNGHSKIFQCLHCNEKIEIFWNDKSQMLKNYGKKCE</sequence>
<name>A0A0F9N386_9ZZZZ</name>
<organism evidence="1">
    <name type="scientific">marine sediment metagenome</name>
    <dbReference type="NCBI Taxonomy" id="412755"/>
    <lineage>
        <taxon>unclassified sequences</taxon>
        <taxon>metagenomes</taxon>
        <taxon>ecological metagenomes</taxon>
    </lineage>
</organism>
<dbReference type="AlphaFoldDB" id="A0A0F9N386"/>
<reference evidence="1" key="1">
    <citation type="journal article" date="2015" name="Nature">
        <title>Complex archaea that bridge the gap between prokaryotes and eukaryotes.</title>
        <authorList>
            <person name="Spang A."/>
            <person name="Saw J.H."/>
            <person name="Jorgensen S.L."/>
            <person name="Zaremba-Niedzwiedzka K."/>
            <person name="Martijn J."/>
            <person name="Lind A.E."/>
            <person name="van Eijk R."/>
            <person name="Schleper C."/>
            <person name="Guy L."/>
            <person name="Ettema T.J."/>
        </authorList>
    </citation>
    <scope>NUCLEOTIDE SEQUENCE</scope>
</reference>
<accession>A0A0F9N386</accession>
<comment type="caution">
    <text evidence="1">The sequence shown here is derived from an EMBL/GenBank/DDBJ whole genome shotgun (WGS) entry which is preliminary data.</text>
</comment>
<dbReference type="EMBL" id="LAZR01004035">
    <property type="protein sequence ID" value="KKN12409.1"/>
    <property type="molecule type" value="Genomic_DNA"/>
</dbReference>
<protein>
    <submittedName>
        <fullName evidence="1">Uncharacterized protein</fullName>
    </submittedName>
</protein>
<evidence type="ECO:0000313" key="1">
    <source>
        <dbReference type="EMBL" id="KKN12409.1"/>
    </source>
</evidence>
<proteinExistence type="predicted"/>
<gene>
    <name evidence="1" type="ORF">LCGC14_1016640</name>
</gene>